<dbReference type="InterPro" id="IPR023601">
    <property type="entry name" value="Golgi_SNAP_su1"/>
</dbReference>
<keyword evidence="8 10" id="KW-0472">Membrane</keyword>
<comment type="similarity">
    <text evidence="2">Belongs to the GOSR1 family.</text>
</comment>
<gene>
    <name evidence="11" type="ORF">CLEP1334_LOCUS171</name>
</gene>
<evidence type="ECO:0000256" key="5">
    <source>
        <dbReference type="ARBA" id="ARBA00022927"/>
    </source>
</evidence>
<keyword evidence="5" id="KW-0653">Protein transport</keyword>
<dbReference type="PANTHER" id="PTHR21094:SF2">
    <property type="entry name" value="GOLGI SNAP RECEPTOR COMPLEX MEMBER 1"/>
    <property type="match status" value="1"/>
</dbReference>
<evidence type="ECO:0000256" key="9">
    <source>
        <dbReference type="SAM" id="MobiDB-lite"/>
    </source>
</evidence>
<evidence type="ECO:0000256" key="6">
    <source>
        <dbReference type="ARBA" id="ARBA00022989"/>
    </source>
</evidence>
<comment type="subcellular location">
    <subcellularLocation>
        <location evidence="1">Golgi apparatus membrane</location>
        <topology evidence="1">Single-pass type IV membrane protein</topology>
    </subcellularLocation>
</comment>
<dbReference type="GO" id="GO:0005484">
    <property type="term" value="F:SNAP receptor activity"/>
    <property type="evidence" value="ECO:0007669"/>
    <property type="project" value="TreeGrafter"/>
</dbReference>
<dbReference type="Pfam" id="PF12352">
    <property type="entry name" value="V-SNARE_C"/>
    <property type="match status" value="1"/>
</dbReference>
<keyword evidence="7" id="KW-0333">Golgi apparatus</keyword>
<feature type="transmembrane region" description="Helical" evidence="10">
    <location>
        <begin position="95"/>
        <end position="114"/>
    </location>
</feature>
<dbReference type="GO" id="GO:0005801">
    <property type="term" value="C:cis-Golgi network"/>
    <property type="evidence" value="ECO:0007669"/>
    <property type="project" value="InterPro"/>
</dbReference>
<keyword evidence="6 10" id="KW-1133">Transmembrane helix</keyword>
<dbReference type="GO" id="GO:0006888">
    <property type="term" value="P:endoplasmic reticulum to Golgi vesicle-mediated transport"/>
    <property type="evidence" value="ECO:0007669"/>
    <property type="project" value="InterPro"/>
</dbReference>
<keyword evidence="4 10" id="KW-0812">Transmembrane</keyword>
<protein>
    <submittedName>
        <fullName evidence="11">Uncharacterized protein</fullName>
    </submittedName>
</protein>
<dbReference type="GO" id="GO:0015031">
    <property type="term" value="P:protein transport"/>
    <property type="evidence" value="ECO:0007669"/>
    <property type="project" value="UniProtKB-KW"/>
</dbReference>
<evidence type="ECO:0000256" key="10">
    <source>
        <dbReference type="SAM" id="Phobius"/>
    </source>
</evidence>
<dbReference type="GO" id="GO:0031201">
    <property type="term" value="C:SNARE complex"/>
    <property type="evidence" value="ECO:0007669"/>
    <property type="project" value="TreeGrafter"/>
</dbReference>
<feature type="compositionally biased region" description="Low complexity" evidence="9">
    <location>
        <begin position="1"/>
        <end position="15"/>
    </location>
</feature>
<accession>A0A7S0IHS1</accession>
<dbReference type="EMBL" id="HBER01000312">
    <property type="protein sequence ID" value="CAD8522183.1"/>
    <property type="molecule type" value="Transcribed_RNA"/>
</dbReference>
<dbReference type="PANTHER" id="PTHR21094">
    <property type="entry name" value="GOS-28 SNARE- RELATED"/>
    <property type="match status" value="1"/>
</dbReference>
<dbReference type="AlphaFoldDB" id="A0A7S0IHS1"/>
<keyword evidence="3" id="KW-0813">Transport</keyword>
<dbReference type="GO" id="GO:0006906">
    <property type="term" value="P:vesicle fusion"/>
    <property type="evidence" value="ECO:0007669"/>
    <property type="project" value="TreeGrafter"/>
</dbReference>
<feature type="region of interest" description="Disordered" evidence="9">
    <location>
        <begin position="1"/>
        <end position="21"/>
    </location>
</feature>
<evidence type="ECO:0000256" key="7">
    <source>
        <dbReference type="ARBA" id="ARBA00023034"/>
    </source>
</evidence>
<evidence type="ECO:0000256" key="3">
    <source>
        <dbReference type="ARBA" id="ARBA00022448"/>
    </source>
</evidence>
<reference evidence="11" key="1">
    <citation type="submission" date="2021-01" db="EMBL/GenBank/DDBJ databases">
        <authorList>
            <person name="Corre E."/>
            <person name="Pelletier E."/>
            <person name="Niang G."/>
            <person name="Scheremetjew M."/>
            <person name="Finn R."/>
            <person name="Kale V."/>
            <person name="Holt S."/>
            <person name="Cochrane G."/>
            <person name="Meng A."/>
            <person name="Brown T."/>
            <person name="Cohen L."/>
        </authorList>
    </citation>
    <scope>NUCLEOTIDE SEQUENCE</scope>
    <source>
        <strain evidence="11">RCC1130</strain>
    </source>
</reference>
<evidence type="ECO:0000313" key="11">
    <source>
        <dbReference type="EMBL" id="CAD8522183.1"/>
    </source>
</evidence>
<dbReference type="GO" id="GO:0048219">
    <property type="term" value="P:inter-Golgi cisterna vesicle-mediated transport"/>
    <property type="evidence" value="ECO:0007669"/>
    <property type="project" value="TreeGrafter"/>
</dbReference>
<name>A0A7S0IHS1_9EUKA</name>
<dbReference type="GO" id="GO:0000139">
    <property type="term" value="C:Golgi membrane"/>
    <property type="evidence" value="ECO:0007669"/>
    <property type="project" value="UniProtKB-SubCell"/>
</dbReference>
<sequence length="116" mass="12226">MTSCRSSSRSSPTSGHTRRGMSSCLRLLRERNAIHASDRIASDVIAQAEATKAALSSQRSVFGGVSSKLLQLSSLAPQVNALIAAVEARKLRDKLILGALLGGCISLLILYSWASG</sequence>
<evidence type="ECO:0000256" key="1">
    <source>
        <dbReference type="ARBA" id="ARBA00004409"/>
    </source>
</evidence>
<dbReference type="GO" id="GO:0005797">
    <property type="term" value="C:Golgi medial cisterna"/>
    <property type="evidence" value="ECO:0007669"/>
    <property type="project" value="TreeGrafter"/>
</dbReference>
<proteinExistence type="inferred from homology"/>
<organism evidence="11">
    <name type="scientific">Calcidiscus leptoporus</name>
    <dbReference type="NCBI Taxonomy" id="127549"/>
    <lineage>
        <taxon>Eukaryota</taxon>
        <taxon>Haptista</taxon>
        <taxon>Haptophyta</taxon>
        <taxon>Prymnesiophyceae</taxon>
        <taxon>Coccolithales</taxon>
        <taxon>Calcidiscaceae</taxon>
        <taxon>Calcidiscus</taxon>
    </lineage>
</organism>
<evidence type="ECO:0000256" key="8">
    <source>
        <dbReference type="ARBA" id="ARBA00023136"/>
    </source>
</evidence>
<evidence type="ECO:0000256" key="4">
    <source>
        <dbReference type="ARBA" id="ARBA00022692"/>
    </source>
</evidence>
<evidence type="ECO:0000256" key="2">
    <source>
        <dbReference type="ARBA" id="ARBA00008473"/>
    </source>
</evidence>